<dbReference type="EMBL" id="MK955929">
    <property type="protein sequence ID" value="QFU14545.1"/>
    <property type="molecule type" value="Genomic_DNA"/>
</dbReference>
<accession>A0A5P9JTE6</accession>
<name>A0A5P9JTE6_9ALPH</name>
<dbReference type="GeneID" id="80541429"/>
<dbReference type="Proteomes" id="UP001162227">
    <property type="component" value="Segment"/>
</dbReference>
<proteinExistence type="predicted"/>
<dbReference type="KEGG" id="vg:80541429"/>
<dbReference type="RefSeq" id="YP_010802575.1">
    <property type="nucleotide sequence ID" value="NC_077028.1"/>
</dbReference>
<reference evidence="1" key="1">
    <citation type="journal article" date="2019" name="Vet. Microbiol.">
        <title>Molecular and microscopic characterisation of a novel pathogenic herpesvirus from Indian ringneck parrots (Psittacula krameri).</title>
        <authorList>
            <person name="Sutherland M."/>
            <person name="Sarker S."/>
            <person name="Raidal S.R."/>
        </authorList>
    </citation>
    <scope>NUCLEOTIDE SEQUENCE</scope>
    <source>
        <strain evidence="1">PsHV 5</strain>
    </source>
</reference>
<gene>
    <name evidence="1" type="primary">hypothetical protein</name>
</gene>
<reference evidence="1" key="2">
    <citation type="submission" date="2019-05" db="EMBL/GenBank/DDBJ databases">
        <authorList>
            <person name="Sutherland M."/>
            <person name="Sarker S."/>
            <person name="Raidal S.R."/>
        </authorList>
    </citation>
    <scope>NUCLEOTIDE SEQUENCE</scope>
    <source>
        <strain evidence="1">PsHV 5</strain>
    </source>
</reference>
<evidence type="ECO:0000313" key="1">
    <source>
        <dbReference type="EMBL" id="QFU14545.1"/>
    </source>
</evidence>
<evidence type="ECO:0000313" key="2">
    <source>
        <dbReference type="Proteomes" id="UP001162227"/>
    </source>
</evidence>
<sequence length="92" mass="10188">MSRAAALNVNKQEIAKISHSNGSLYLCCSFLLCLCRFVGGVELSSWQNIIVLDAGLRDAYRFAARDTRINTGRALTGKRCRKDYVTATKVLC</sequence>
<keyword evidence="2" id="KW-1185">Reference proteome</keyword>
<organism evidence="1 2">
    <name type="scientific">Psittacid alphaherpesvirus 5</name>
    <dbReference type="NCBI Taxonomy" id="2972693"/>
    <lineage>
        <taxon>Viruses</taxon>
        <taxon>Duplodnaviria</taxon>
        <taxon>Heunggongvirae</taxon>
        <taxon>Peploviricota</taxon>
        <taxon>Herviviricetes</taxon>
        <taxon>Herpesvirales</taxon>
        <taxon>Orthoherpesviridae</taxon>
        <taxon>Alphaherpesvirinae</taxon>
        <taxon>Iltovirus</taxon>
        <taxon>Iltovirus psittacidalpha5</taxon>
    </lineage>
</organism>
<protein>
    <submittedName>
        <fullName evidence="1">Uncharacterized protein</fullName>
    </submittedName>
</protein>